<feature type="chain" id="PRO_5024289785" description="Outer membrane lipoprotein-sorting protein" evidence="1">
    <location>
        <begin position="26"/>
        <end position="255"/>
    </location>
</feature>
<dbReference type="Proteomes" id="UP001570846">
    <property type="component" value="Unassembled WGS sequence"/>
</dbReference>
<feature type="signal peptide" evidence="1">
    <location>
        <begin position="1"/>
        <end position="25"/>
    </location>
</feature>
<gene>
    <name evidence="3" type="ORF">ACD591_05790</name>
    <name evidence="2" type="ORF">FOE74_11840</name>
</gene>
<dbReference type="AlphaFoldDB" id="A0A5M8QFH6"/>
<reference evidence="2 4" key="2">
    <citation type="submission" date="2019-09" db="EMBL/GenBank/DDBJ databases">
        <title>A bacterium isolated from glacier soil.</title>
        <authorList>
            <person name="Liu Q."/>
        </authorList>
    </citation>
    <scope>NUCLEOTIDE SEQUENCE [LARGE SCALE GENOMIC DNA]</scope>
    <source>
        <strain evidence="2 4">MDT1-10-3</strain>
    </source>
</reference>
<evidence type="ECO:0000313" key="4">
    <source>
        <dbReference type="Proteomes" id="UP000323866"/>
    </source>
</evidence>
<organism evidence="2 4">
    <name type="scientific">Rufibacter glacialis</name>
    <dbReference type="NCBI Taxonomy" id="1259555"/>
    <lineage>
        <taxon>Bacteria</taxon>
        <taxon>Pseudomonadati</taxon>
        <taxon>Bacteroidota</taxon>
        <taxon>Cytophagia</taxon>
        <taxon>Cytophagales</taxon>
        <taxon>Hymenobacteraceae</taxon>
        <taxon>Rufibacter</taxon>
    </lineage>
</organism>
<dbReference type="OrthoDB" id="892266at2"/>
<dbReference type="EMBL" id="VKKZ01000021">
    <property type="protein sequence ID" value="KAA6433172.1"/>
    <property type="molecule type" value="Genomic_DNA"/>
</dbReference>
<comment type="caution">
    <text evidence="2">The sequence shown here is derived from an EMBL/GenBank/DDBJ whole genome shotgun (WGS) entry which is preliminary data.</text>
</comment>
<dbReference type="RefSeq" id="WP_149098834.1">
    <property type="nucleotide sequence ID" value="NZ_BMMG01000004.1"/>
</dbReference>
<name>A0A5M8QFH6_9BACT</name>
<evidence type="ECO:0000256" key="1">
    <source>
        <dbReference type="SAM" id="SignalP"/>
    </source>
</evidence>
<dbReference type="EMBL" id="JBGOGF010000003">
    <property type="protein sequence ID" value="MFA1770796.1"/>
    <property type="molecule type" value="Genomic_DNA"/>
</dbReference>
<keyword evidence="1" id="KW-0732">Signal</keyword>
<evidence type="ECO:0000313" key="5">
    <source>
        <dbReference type="Proteomes" id="UP001570846"/>
    </source>
</evidence>
<reference evidence="3 5" key="3">
    <citation type="submission" date="2024-08" db="EMBL/GenBank/DDBJ databases">
        <authorList>
            <person name="Wei W."/>
        </authorList>
    </citation>
    <scope>NUCLEOTIDE SEQUENCE [LARGE SCALE GENOMIC DNA]</scope>
    <source>
        <strain evidence="3 5">XU2</strain>
    </source>
</reference>
<reference evidence="2 4" key="1">
    <citation type="submission" date="2019-07" db="EMBL/GenBank/DDBJ databases">
        <authorList>
            <person name="Qu J.-H."/>
        </authorList>
    </citation>
    <scope>NUCLEOTIDE SEQUENCE [LARGE SCALE GENOMIC DNA]</scope>
    <source>
        <strain evidence="2 4">MDT1-10-3</strain>
    </source>
</reference>
<evidence type="ECO:0000313" key="3">
    <source>
        <dbReference type="EMBL" id="MFA1770796.1"/>
    </source>
</evidence>
<dbReference type="Proteomes" id="UP000323866">
    <property type="component" value="Unassembled WGS sequence"/>
</dbReference>
<proteinExistence type="predicted"/>
<protein>
    <recommendedName>
        <fullName evidence="6">Outer membrane lipoprotein-sorting protein</fullName>
    </recommendedName>
</protein>
<sequence length="255" mass="28736">MRLILFLLLFSGSLLSLKCQQNAPATENSTADPKAAAIAQNVMEALGGQEGWDNTRYLAWTFNNQYHVWDKKTNDLRYERGDSLVVIYNLDNKEGQVFLRGTQVTDTATANPILRRMYPAWANNSYWLLMPYKLQDPGVTLAYVGEGKTQAGAPAEILQMTFSKVGVTPENKYLVAVDKQSNLITEWSYFSKYTDDTATFTRPWTNYQRYGDILLSSGRSTDPADRVNIRDIAVPASLPAEVFKSPTPLDRSRIK</sequence>
<accession>A0A5M8QFH6</accession>
<evidence type="ECO:0000313" key="2">
    <source>
        <dbReference type="EMBL" id="KAA6433172.1"/>
    </source>
</evidence>
<evidence type="ECO:0008006" key="6">
    <source>
        <dbReference type="Google" id="ProtNLM"/>
    </source>
</evidence>
<keyword evidence="5" id="KW-1185">Reference proteome</keyword>